<accession>A0A4R5DM40</accession>
<evidence type="ECO:0000256" key="4">
    <source>
        <dbReference type="SAM" id="MobiDB-lite"/>
    </source>
</evidence>
<dbReference type="OrthoDB" id="3831186at2"/>
<evidence type="ECO:0000313" key="7">
    <source>
        <dbReference type="Proteomes" id="UP000294850"/>
    </source>
</evidence>
<sequence length="284" mass="32500">MRAQEMFWSVNIKFLRQRQKLSQETLAEKLGITRVKLNAHESGRTANPTIDDLINFSEFFRMSIDSLLKIDLGKLSEQKIKDLEAGSELFMQGSNIRVLAVTVDKDENENVEYVPIKAKAGYRSGYSDPEFLAGLPKFNLPNLPKNGTFRMFPTVGDSMLPVPEGSDIITRYVQDWTKLKPQTPCIVILRGDQDFVFKQVTIYKDGTMLLQSFNKQYFAYTVPLSDVIEVWEYYSFHSKQLPEPQTDMQQLLKMLQEMQNEIKELTGRPSSDKQSFGNNNGGLS</sequence>
<dbReference type="AlphaFoldDB" id="A0A4R5DM40"/>
<dbReference type="CDD" id="cd06529">
    <property type="entry name" value="S24_LexA-like"/>
    <property type="match status" value="1"/>
</dbReference>
<dbReference type="RefSeq" id="WP_131958595.1">
    <property type="nucleotide sequence ID" value="NZ_SMFL01000004.1"/>
</dbReference>
<dbReference type="PROSITE" id="PS50943">
    <property type="entry name" value="HTH_CROC1"/>
    <property type="match status" value="1"/>
</dbReference>
<dbReference type="Pfam" id="PF01381">
    <property type="entry name" value="HTH_3"/>
    <property type="match status" value="1"/>
</dbReference>
<reference evidence="6 7" key="1">
    <citation type="submission" date="2019-03" db="EMBL/GenBank/DDBJ databases">
        <title>Dyadobacter AR-3-6 sp. nov., isolated from arctic soil.</title>
        <authorList>
            <person name="Chaudhary D.K."/>
        </authorList>
    </citation>
    <scope>NUCLEOTIDE SEQUENCE [LARGE SCALE GENOMIC DNA]</scope>
    <source>
        <strain evidence="6 7">AR-3-6</strain>
    </source>
</reference>
<keyword evidence="1" id="KW-0805">Transcription regulation</keyword>
<organism evidence="6 7">
    <name type="scientific">Dyadobacter psychrotolerans</name>
    <dbReference type="NCBI Taxonomy" id="2541721"/>
    <lineage>
        <taxon>Bacteria</taxon>
        <taxon>Pseudomonadati</taxon>
        <taxon>Bacteroidota</taxon>
        <taxon>Cytophagia</taxon>
        <taxon>Cytophagales</taxon>
        <taxon>Spirosomataceae</taxon>
        <taxon>Dyadobacter</taxon>
    </lineage>
</organism>
<evidence type="ECO:0000259" key="5">
    <source>
        <dbReference type="PROSITE" id="PS50943"/>
    </source>
</evidence>
<dbReference type="PANTHER" id="PTHR40661">
    <property type="match status" value="1"/>
</dbReference>
<evidence type="ECO:0000313" key="6">
    <source>
        <dbReference type="EMBL" id="TDE15332.1"/>
    </source>
</evidence>
<dbReference type="Gene3D" id="2.10.109.10">
    <property type="entry name" value="Umud Fragment, subunit A"/>
    <property type="match status" value="1"/>
</dbReference>
<dbReference type="SUPFAM" id="SSF47413">
    <property type="entry name" value="lambda repressor-like DNA-binding domains"/>
    <property type="match status" value="1"/>
</dbReference>
<evidence type="ECO:0000256" key="1">
    <source>
        <dbReference type="ARBA" id="ARBA00023015"/>
    </source>
</evidence>
<dbReference type="InterPro" id="IPR001387">
    <property type="entry name" value="Cro/C1-type_HTH"/>
</dbReference>
<name>A0A4R5DM40_9BACT</name>
<feature type="region of interest" description="Disordered" evidence="4">
    <location>
        <begin position="264"/>
        <end position="284"/>
    </location>
</feature>
<keyword evidence="2" id="KW-0238">DNA-binding</keyword>
<feature type="domain" description="HTH cro/C1-type" evidence="5">
    <location>
        <begin position="12"/>
        <end position="67"/>
    </location>
</feature>
<evidence type="ECO:0000256" key="3">
    <source>
        <dbReference type="ARBA" id="ARBA00023163"/>
    </source>
</evidence>
<dbReference type="CDD" id="cd00093">
    <property type="entry name" value="HTH_XRE"/>
    <property type="match status" value="1"/>
</dbReference>
<keyword evidence="3" id="KW-0804">Transcription</keyword>
<gene>
    <name evidence="6" type="ORF">E0F88_12510</name>
</gene>
<keyword evidence="7" id="KW-1185">Reference proteome</keyword>
<comment type="caution">
    <text evidence="6">The sequence shown here is derived from an EMBL/GenBank/DDBJ whole genome shotgun (WGS) entry which is preliminary data.</text>
</comment>
<dbReference type="InterPro" id="IPR036286">
    <property type="entry name" value="LexA/Signal_pep-like_sf"/>
</dbReference>
<dbReference type="Gene3D" id="1.10.260.40">
    <property type="entry name" value="lambda repressor-like DNA-binding domains"/>
    <property type="match status" value="1"/>
</dbReference>
<dbReference type="InterPro" id="IPR010982">
    <property type="entry name" value="Lambda_DNA-bd_dom_sf"/>
</dbReference>
<dbReference type="SMART" id="SM00530">
    <property type="entry name" value="HTH_XRE"/>
    <property type="match status" value="1"/>
</dbReference>
<dbReference type="Proteomes" id="UP000294850">
    <property type="component" value="Unassembled WGS sequence"/>
</dbReference>
<dbReference type="InterPro" id="IPR039418">
    <property type="entry name" value="LexA-like"/>
</dbReference>
<evidence type="ECO:0000256" key="2">
    <source>
        <dbReference type="ARBA" id="ARBA00023125"/>
    </source>
</evidence>
<dbReference type="GO" id="GO:0003677">
    <property type="term" value="F:DNA binding"/>
    <property type="evidence" value="ECO:0007669"/>
    <property type="project" value="UniProtKB-KW"/>
</dbReference>
<proteinExistence type="predicted"/>
<protein>
    <submittedName>
        <fullName evidence="6">LexA family transcriptional regulator</fullName>
    </submittedName>
</protein>
<dbReference type="PANTHER" id="PTHR40661:SF3">
    <property type="entry name" value="FELS-1 PROPHAGE TRANSCRIPTIONAL REGULATOR"/>
    <property type="match status" value="1"/>
</dbReference>
<dbReference type="EMBL" id="SMFL01000004">
    <property type="protein sequence ID" value="TDE15332.1"/>
    <property type="molecule type" value="Genomic_DNA"/>
</dbReference>
<feature type="compositionally biased region" description="Polar residues" evidence="4">
    <location>
        <begin position="268"/>
        <end position="278"/>
    </location>
</feature>
<dbReference type="SUPFAM" id="SSF51306">
    <property type="entry name" value="LexA/Signal peptidase"/>
    <property type="match status" value="1"/>
</dbReference>